<evidence type="ECO:0000259" key="2">
    <source>
        <dbReference type="Pfam" id="PF03413"/>
    </source>
</evidence>
<accession>A0A8S8XII5</accession>
<keyword evidence="1" id="KW-0732">Signal</keyword>
<feature type="signal peptide" evidence="1">
    <location>
        <begin position="1"/>
        <end position="23"/>
    </location>
</feature>
<keyword evidence="4" id="KW-1185">Reference proteome</keyword>
<reference evidence="3" key="1">
    <citation type="submission" date="2021-02" db="EMBL/GenBank/DDBJ databases">
        <title>Genome sequence of Rhodospirillales sp. strain TMPK1 isolated from soil.</title>
        <authorList>
            <person name="Nakai R."/>
            <person name="Kusada H."/>
            <person name="Tamaki H."/>
        </authorList>
    </citation>
    <scope>NUCLEOTIDE SEQUENCE</scope>
    <source>
        <strain evidence="3">TMPK1</strain>
    </source>
</reference>
<evidence type="ECO:0000256" key="1">
    <source>
        <dbReference type="SAM" id="SignalP"/>
    </source>
</evidence>
<dbReference type="EMBL" id="BOPV01000001">
    <property type="protein sequence ID" value="GIL41822.1"/>
    <property type="molecule type" value="Genomic_DNA"/>
</dbReference>
<dbReference type="Proteomes" id="UP000681075">
    <property type="component" value="Unassembled WGS sequence"/>
</dbReference>
<gene>
    <name evidence="3" type="ORF">TMPK1_40590</name>
</gene>
<dbReference type="InterPro" id="IPR025711">
    <property type="entry name" value="PepSY"/>
</dbReference>
<dbReference type="AlphaFoldDB" id="A0A8S8XII5"/>
<protein>
    <recommendedName>
        <fullName evidence="2">PepSY domain-containing protein</fullName>
    </recommendedName>
</protein>
<sequence length="171" mass="17325">MRSTKILTATAIASLLIGSAAFAGTKEDFATVSSAKHSLADAIGAAEKAAGGKATDAKFETEHGVSKYEVTVVQNGKRDILNVDLTTGAAVKGSEKNASSSKQQDAQTITAAKTGLAAAIATAEQQSGGKALEASLEKENGNPVYEVKLANGDKTQKVNVDASTGKIASAK</sequence>
<feature type="chain" id="PRO_5035950165" description="PepSY domain-containing protein" evidence="1">
    <location>
        <begin position="24"/>
        <end position="171"/>
    </location>
</feature>
<dbReference type="RefSeq" id="WP_420245481.1">
    <property type="nucleotide sequence ID" value="NZ_BOPV01000001.1"/>
</dbReference>
<dbReference type="Pfam" id="PF03413">
    <property type="entry name" value="PepSY"/>
    <property type="match status" value="2"/>
</dbReference>
<feature type="domain" description="PepSY" evidence="2">
    <location>
        <begin position="38"/>
        <end position="91"/>
    </location>
</feature>
<evidence type="ECO:0000313" key="4">
    <source>
        <dbReference type="Proteomes" id="UP000681075"/>
    </source>
</evidence>
<comment type="caution">
    <text evidence="3">The sequence shown here is derived from an EMBL/GenBank/DDBJ whole genome shotgun (WGS) entry which is preliminary data.</text>
</comment>
<feature type="domain" description="PepSY" evidence="2">
    <location>
        <begin position="117"/>
        <end position="168"/>
    </location>
</feature>
<name>A0A8S8XII5_9PROT</name>
<evidence type="ECO:0000313" key="3">
    <source>
        <dbReference type="EMBL" id="GIL41822.1"/>
    </source>
</evidence>
<proteinExistence type="predicted"/>
<organism evidence="3 4">
    <name type="scientific">Roseiterribacter gracilis</name>
    <dbReference type="NCBI Taxonomy" id="2812848"/>
    <lineage>
        <taxon>Bacteria</taxon>
        <taxon>Pseudomonadati</taxon>
        <taxon>Pseudomonadota</taxon>
        <taxon>Alphaproteobacteria</taxon>
        <taxon>Rhodospirillales</taxon>
        <taxon>Roseiterribacteraceae</taxon>
        <taxon>Roseiterribacter</taxon>
    </lineage>
</organism>
<dbReference type="Gene3D" id="3.10.450.40">
    <property type="match status" value="2"/>
</dbReference>